<dbReference type="InterPro" id="IPR027417">
    <property type="entry name" value="P-loop_NTPase"/>
</dbReference>
<evidence type="ECO:0000256" key="8">
    <source>
        <dbReference type="ARBA" id="ARBA00024647"/>
    </source>
</evidence>
<dbReference type="InterPro" id="IPR005748">
    <property type="entry name" value="DNA_mismatch_repair_MutS"/>
</dbReference>
<dbReference type="PROSITE" id="PS00486">
    <property type="entry name" value="DNA_MISMATCH_REPAIR_2"/>
    <property type="match status" value="1"/>
</dbReference>
<evidence type="ECO:0000256" key="10">
    <source>
        <dbReference type="RuleBase" id="RU003756"/>
    </source>
</evidence>
<keyword evidence="7 9" id="KW-0234">DNA repair</keyword>
<dbReference type="Proteomes" id="UP000621856">
    <property type="component" value="Unassembled WGS sequence"/>
</dbReference>
<dbReference type="AlphaFoldDB" id="A0A8J3EPS8"/>
<dbReference type="InterPro" id="IPR007860">
    <property type="entry name" value="DNA_mmatch_repair_MutS_con_dom"/>
</dbReference>
<dbReference type="RefSeq" id="WP_229714496.1">
    <property type="nucleotide sequence ID" value="NZ_BMGZ01000001.1"/>
</dbReference>
<keyword evidence="3 9" id="KW-0547">Nucleotide-binding</keyword>
<dbReference type="InterPro" id="IPR045076">
    <property type="entry name" value="MutS"/>
</dbReference>
<accession>A0A8J3EPS8</accession>
<protein>
    <recommendedName>
        <fullName evidence="2 9">DNA mismatch repair protein MutS</fullName>
    </recommendedName>
</protein>
<dbReference type="CDD" id="cd03284">
    <property type="entry name" value="ABC_MutS1"/>
    <property type="match status" value="1"/>
</dbReference>
<dbReference type="InterPro" id="IPR036187">
    <property type="entry name" value="DNA_mismatch_repair_MutS_sf"/>
</dbReference>
<dbReference type="Pfam" id="PF05190">
    <property type="entry name" value="MutS_IV"/>
    <property type="match status" value="1"/>
</dbReference>
<evidence type="ECO:0000256" key="4">
    <source>
        <dbReference type="ARBA" id="ARBA00022763"/>
    </source>
</evidence>
<dbReference type="InterPro" id="IPR007861">
    <property type="entry name" value="DNA_mismatch_repair_MutS_clamp"/>
</dbReference>
<dbReference type="GO" id="GO:0005524">
    <property type="term" value="F:ATP binding"/>
    <property type="evidence" value="ECO:0007669"/>
    <property type="project" value="UniProtKB-UniRule"/>
</dbReference>
<dbReference type="InterPro" id="IPR000432">
    <property type="entry name" value="DNA_mismatch_repair_MutS_C"/>
</dbReference>
<dbReference type="GO" id="GO:0140664">
    <property type="term" value="F:ATP-dependent DNA damage sensor activity"/>
    <property type="evidence" value="ECO:0007669"/>
    <property type="project" value="InterPro"/>
</dbReference>
<comment type="function">
    <text evidence="8 9">This protein is involved in the repair of mismatches in DNA. It is possible that it carries out the mismatch recognition step. This protein has a weak ATPase activity.</text>
</comment>
<dbReference type="InterPro" id="IPR016151">
    <property type="entry name" value="DNA_mismatch_repair_MutS_N"/>
</dbReference>
<dbReference type="SUPFAM" id="SSF52540">
    <property type="entry name" value="P-loop containing nucleoside triphosphate hydrolases"/>
    <property type="match status" value="1"/>
</dbReference>
<dbReference type="Pfam" id="PF00488">
    <property type="entry name" value="MutS_V"/>
    <property type="match status" value="1"/>
</dbReference>
<dbReference type="HAMAP" id="MF_00096">
    <property type="entry name" value="MutS"/>
    <property type="match status" value="1"/>
</dbReference>
<sequence>MDGSAHPSEIGEKGKAMAVKDTKALTPMMAQYLEIREQAGDALLFYRMGDFYELFFDDAVKAAAALDITLTRRGQHQGDPIPMCGVPHHSHENYLARLIRAGFKVAICEQTEDPAEAKKRGSKSVVRREIVRFVTPGTLTEDSLLEARSHNFLAALHAPKTGAGALAWADVSSGELCVATVTADTLGSQLAALTPKELLTPEAPGEEWIAALDTLGDETCVTPQARTFFDVANAEERLCDLYKVQALDAFGTFARSEIAALGALAAYIELTQVGRMPALKPPRHPARGAAMAIDAVTRTSLELTRTQRGDRDGSLLAAIDRTVSGAGARLLSDWMAGPLTDIDAIRRRQQAIAWLVEARTLRGDIRERLAATPDIARALSRLALGRGGPRDLAALRDGLIAARELCELLHGAADEAPLDAPMAAMLQEAMCDLEAQSSGGFADLLRLLKKSLAEDLPLLARDGGFIAAGYDPGLDETRGLRDNARRVIAGLEDQYRQKAGIKALKIKHNNVLGYFVEAPASHADTLMGAPHSDLFIHRQTLANAVRFTTVELSDLDSRIVRSRDTALAREMELFGDLCGKTIARAGDIAACADGLALIDVCAGLAGLAEAQDYVRPQVDDSFAFAITGGRHPVVEQTVARAGEGAFIPNDCRLTRDEDPSLWLVTGPNMAGKSTFLRQNALIAILAQMGSFVPAKSAHIGVIDRVFSRVGASDDLARGRSTFMVEMVETAAILNQASERSLVVLDEIGRGTATYDGLSIAWAALEHLHEINKCRGLFATHYHELTALSSRLDRLDNVSMQVREWKGDVVFLHEVAEGPADRSYGVSVGRLAGLPPAVVARAQEVLSLLEEGKVASSAGLSTLVDDLPLFSAAAAAPKPPADSPALKALADIDPDSLSPREALEALYALKEMTRNGS</sequence>
<reference evidence="12" key="1">
    <citation type="journal article" date="2014" name="Int. J. Syst. Evol. Microbiol.">
        <title>Complete genome sequence of Corynebacterium casei LMG S-19264T (=DSM 44701T), isolated from a smear-ripened cheese.</title>
        <authorList>
            <consortium name="US DOE Joint Genome Institute (JGI-PGF)"/>
            <person name="Walter F."/>
            <person name="Albersmeier A."/>
            <person name="Kalinowski J."/>
            <person name="Ruckert C."/>
        </authorList>
    </citation>
    <scope>NUCLEOTIDE SEQUENCE</scope>
    <source>
        <strain evidence="12">CGMCC 1.14984</strain>
    </source>
</reference>
<evidence type="ECO:0000256" key="6">
    <source>
        <dbReference type="ARBA" id="ARBA00023125"/>
    </source>
</evidence>
<dbReference type="Gene3D" id="3.40.1170.10">
    <property type="entry name" value="DNA repair protein MutS, domain I"/>
    <property type="match status" value="1"/>
</dbReference>
<dbReference type="SMART" id="SM00533">
    <property type="entry name" value="MUTSd"/>
    <property type="match status" value="1"/>
</dbReference>
<dbReference type="Pfam" id="PF01624">
    <property type="entry name" value="MutS_I"/>
    <property type="match status" value="1"/>
</dbReference>
<dbReference type="SUPFAM" id="SSF53150">
    <property type="entry name" value="DNA repair protein MutS, domain II"/>
    <property type="match status" value="1"/>
</dbReference>
<proteinExistence type="inferred from homology"/>
<comment type="similarity">
    <text evidence="1 9 10">Belongs to the DNA mismatch repair MutS family.</text>
</comment>
<evidence type="ECO:0000259" key="11">
    <source>
        <dbReference type="PROSITE" id="PS00486"/>
    </source>
</evidence>
<dbReference type="NCBIfam" id="NF003810">
    <property type="entry name" value="PRK05399.1"/>
    <property type="match status" value="1"/>
</dbReference>
<gene>
    <name evidence="9 12" type="primary">mutS</name>
    <name evidence="12" type="ORF">GCM10011355_02200</name>
</gene>
<evidence type="ECO:0000256" key="5">
    <source>
        <dbReference type="ARBA" id="ARBA00022840"/>
    </source>
</evidence>
<dbReference type="FunFam" id="3.40.50.300:FF:000870">
    <property type="entry name" value="MutS protein homolog 4"/>
    <property type="match status" value="1"/>
</dbReference>
<dbReference type="SUPFAM" id="SSF48334">
    <property type="entry name" value="DNA repair protein MutS, domain III"/>
    <property type="match status" value="1"/>
</dbReference>
<keyword evidence="6 9" id="KW-0238">DNA-binding</keyword>
<dbReference type="GO" id="GO:0006298">
    <property type="term" value="P:mismatch repair"/>
    <property type="evidence" value="ECO:0007669"/>
    <property type="project" value="UniProtKB-UniRule"/>
</dbReference>
<dbReference type="InterPro" id="IPR036678">
    <property type="entry name" value="MutS_con_dom_sf"/>
</dbReference>
<feature type="binding site" evidence="9">
    <location>
        <begin position="666"/>
        <end position="673"/>
    </location>
    <ligand>
        <name>ATP</name>
        <dbReference type="ChEBI" id="CHEBI:30616"/>
    </ligand>
</feature>
<dbReference type="Gene3D" id="6.10.140.430">
    <property type="match status" value="1"/>
</dbReference>
<dbReference type="InterPro" id="IPR007695">
    <property type="entry name" value="DNA_mismatch_repair_MutS-lik_N"/>
</dbReference>
<organism evidence="12 13">
    <name type="scientific">Aquisalinus luteolus</name>
    <dbReference type="NCBI Taxonomy" id="1566827"/>
    <lineage>
        <taxon>Bacteria</taxon>
        <taxon>Pseudomonadati</taxon>
        <taxon>Pseudomonadota</taxon>
        <taxon>Alphaproteobacteria</taxon>
        <taxon>Parvularculales</taxon>
        <taxon>Parvularculaceae</taxon>
        <taxon>Aquisalinus</taxon>
    </lineage>
</organism>
<reference evidence="12" key="2">
    <citation type="submission" date="2020-09" db="EMBL/GenBank/DDBJ databases">
        <authorList>
            <person name="Sun Q."/>
            <person name="Zhou Y."/>
        </authorList>
    </citation>
    <scope>NUCLEOTIDE SEQUENCE</scope>
    <source>
        <strain evidence="12">CGMCC 1.14984</strain>
    </source>
</reference>
<dbReference type="InterPro" id="IPR017261">
    <property type="entry name" value="DNA_mismatch_repair_MutS/MSH"/>
</dbReference>
<dbReference type="Gene3D" id="3.30.420.110">
    <property type="entry name" value="MutS, connector domain"/>
    <property type="match status" value="1"/>
</dbReference>
<dbReference type="Gene3D" id="1.10.1420.10">
    <property type="match status" value="2"/>
</dbReference>
<name>A0A8J3EPS8_9PROT</name>
<dbReference type="SUPFAM" id="SSF55271">
    <property type="entry name" value="DNA repair protein MutS, domain I"/>
    <property type="match status" value="1"/>
</dbReference>
<dbReference type="Gene3D" id="3.40.50.300">
    <property type="entry name" value="P-loop containing nucleotide triphosphate hydrolases"/>
    <property type="match status" value="1"/>
</dbReference>
<evidence type="ECO:0000313" key="13">
    <source>
        <dbReference type="Proteomes" id="UP000621856"/>
    </source>
</evidence>
<dbReference type="GO" id="GO:0003684">
    <property type="term" value="F:damaged DNA binding"/>
    <property type="evidence" value="ECO:0007669"/>
    <property type="project" value="UniProtKB-UniRule"/>
</dbReference>
<dbReference type="EMBL" id="BMGZ01000001">
    <property type="protein sequence ID" value="GGH92517.1"/>
    <property type="molecule type" value="Genomic_DNA"/>
</dbReference>
<dbReference type="PANTHER" id="PTHR11361:SF34">
    <property type="entry name" value="DNA MISMATCH REPAIR PROTEIN MSH1, MITOCHONDRIAL"/>
    <property type="match status" value="1"/>
</dbReference>
<keyword evidence="5 9" id="KW-0067">ATP-binding</keyword>
<evidence type="ECO:0000313" key="12">
    <source>
        <dbReference type="EMBL" id="GGH92517.1"/>
    </source>
</evidence>
<keyword evidence="4 9" id="KW-0227">DNA damage</keyword>
<feature type="domain" description="DNA mismatch repair proteins mutS family" evidence="11">
    <location>
        <begin position="740"/>
        <end position="756"/>
    </location>
</feature>
<dbReference type="GO" id="GO:0005829">
    <property type="term" value="C:cytosol"/>
    <property type="evidence" value="ECO:0007669"/>
    <property type="project" value="TreeGrafter"/>
</dbReference>
<dbReference type="PANTHER" id="PTHR11361">
    <property type="entry name" value="DNA MISMATCH REPAIR PROTEIN MUTS FAMILY MEMBER"/>
    <property type="match status" value="1"/>
</dbReference>
<evidence type="ECO:0000256" key="2">
    <source>
        <dbReference type="ARBA" id="ARBA00021982"/>
    </source>
</evidence>
<evidence type="ECO:0000256" key="1">
    <source>
        <dbReference type="ARBA" id="ARBA00006271"/>
    </source>
</evidence>
<comment type="caution">
    <text evidence="12">The sequence shown here is derived from an EMBL/GenBank/DDBJ whole genome shotgun (WGS) entry which is preliminary data.</text>
</comment>
<dbReference type="NCBIfam" id="TIGR01070">
    <property type="entry name" value="mutS1"/>
    <property type="match status" value="1"/>
</dbReference>
<evidence type="ECO:0000256" key="9">
    <source>
        <dbReference type="HAMAP-Rule" id="MF_00096"/>
    </source>
</evidence>
<dbReference type="GO" id="GO:0030983">
    <property type="term" value="F:mismatched DNA binding"/>
    <property type="evidence" value="ECO:0007669"/>
    <property type="project" value="InterPro"/>
</dbReference>
<dbReference type="SMART" id="SM00534">
    <property type="entry name" value="MUTSac"/>
    <property type="match status" value="1"/>
</dbReference>
<dbReference type="FunFam" id="3.40.1170.10:FF:000001">
    <property type="entry name" value="DNA mismatch repair protein MutS"/>
    <property type="match status" value="1"/>
</dbReference>
<dbReference type="Pfam" id="PF05188">
    <property type="entry name" value="MutS_II"/>
    <property type="match status" value="1"/>
</dbReference>
<dbReference type="PIRSF" id="PIRSF037677">
    <property type="entry name" value="DNA_mis_repair_Msh6"/>
    <property type="match status" value="1"/>
</dbReference>
<evidence type="ECO:0000256" key="7">
    <source>
        <dbReference type="ARBA" id="ARBA00023204"/>
    </source>
</evidence>
<evidence type="ECO:0000256" key="3">
    <source>
        <dbReference type="ARBA" id="ARBA00022741"/>
    </source>
</evidence>
<dbReference type="InterPro" id="IPR007696">
    <property type="entry name" value="DNA_mismatch_repair_MutS_core"/>
</dbReference>
<dbReference type="Pfam" id="PF05192">
    <property type="entry name" value="MutS_III"/>
    <property type="match status" value="1"/>
</dbReference>